<organism evidence="6 7">
    <name type="scientific">Actinacidiphila acidipaludis</name>
    <dbReference type="NCBI Taxonomy" id="2873382"/>
    <lineage>
        <taxon>Bacteria</taxon>
        <taxon>Bacillati</taxon>
        <taxon>Actinomycetota</taxon>
        <taxon>Actinomycetes</taxon>
        <taxon>Kitasatosporales</taxon>
        <taxon>Streptomycetaceae</taxon>
        <taxon>Actinacidiphila</taxon>
    </lineage>
</organism>
<feature type="compositionally biased region" description="Gly residues" evidence="4">
    <location>
        <begin position="18"/>
        <end position="29"/>
    </location>
</feature>
<dbReference type="PANTHER" id="PTHR24220">
    <property type="entry name" value="IMPORT ATP-BINDING PROTEIN"/>
    <property type="match status" value="1"/>
</dbReference>
<gene>
    <name evidence="6" type="ORF">K7862_35635</name>
</gene>
<keyword evidence="7" id="KW-1185">Reference proteome</keyword>
<dbReference type="GO" id="GO:0005524">
    <property type="term" value="F:ATP binding"/>
    <property type="evidence" value="ECO:0007669"/>
    <property type="project" value="UniProtKB-KW"/>
</dbReference>
<dbReference type="RefSeq" id="WP_222969652.1">
    <property type="nucleotide sequence ID" value="NZ_JAINZZ010000095.1"/>
</dbReference>
<dbReference type="PANTHER" id="PTHR24220:SF685">
    <property type="entry name" value="ABC TRANSPORTER RELATED"/>
    <property type="match status" value="1"/>
</dbReference>
<keyword evidence="2" id="KW-0547">Nucleotide-binding</keyword>
<dbReference type="SMART" id="SM00382">
    <property type="entry name" value="AAA"/>
    <property type="match status" value="1"/>
</dbReference>
<accession>A0ABS7QIE0</accession>
<evidence type="ECO:0000313" key="7">
    <source>
        <dbReference type="Proteomes" id="UP000778578"/>
    </source>
</evidence>
<evidence type="ECO:0000256" key="4">
    <source>
        <dbReference type="SAM" id="MobiDB-lite"/>
    </source>
</evidence>
<dbReference type="InterPro" id="IPR027417">
    <property type="entry name" value="P-loop_NTPase"/>
</dbReference>
<dbReference type="InterPro" id="IPR015854">
    <property type="entry name" value="ABC_transpr_LolD-like"/>
</dbReference>
<evidence type="ECO:0000256" key="2">
    <source>
        <dbReference type="ARBA" id="ARBA00022741"/>
    </source>
</evidence>
<dbReference type="Proteomes" id="UP000778578">
    <property type="component" value="Unassembled WGS sequence"/>
</dbReference>
<protein>
    <submittedName>
        <fullName evidence="6">ABC transporter ATP-binding protein</fullName>
    </submittedName>
</protein>
<evidence type="ECO:0000256" key="1">
    <source>
        <dbReference type="ARBA" id="ARBA00022448"/>
    </source>
</evidence>
<feature type="region of interest" description="Disordered" evidence="4">
    <location>
        <begin position="1"/>
        <end position="31"/>
    </location>
</feature>
<evidence type="ECO:0000256" key="3">
    <source>
        <dbReference type="ARBA" id="ARBA00022840"/>
    </source>
</evidence>
<sequence length="355" mass="37965">MSGEGGEDAVRQGTDEVTGGGSGDAGARGGAVRSLAELERQVAERRQRPAYGEDALISCDRLVRIFTADGVEVQALQGLDLLVNKGELMALVGASGSGKSTLLNILAGLDVPTAGAASVGGYDLLSMDAASRLRYRREVVGFVWQQTARNLLPYLTAAQNVVLPMQLAGRGGSFRAKRQRAARATELLDMLGVGYCHDRHPGQMSGGEQQRAAIAVALANNPSVVLADEPTGELDSATGEQVFASFRTANEELGTTVVVVTHDHAVADAVRRTVAIRDGRTASEVVRHTEVDEHGQESVVAREYATVDRAGRLQLPRDYTDTLEIRSRVLLELETDHIGVWPDRRSGEGKAERQD</sequence>
<dbReference type="PROSITE" id="PS50893">
    <property type="entry name" value="ABC_TRANSPORTER_2"/>
    <property type="match status" value="1"/>
</dbReference>
<dbReference type="PROSITE" id="PS00211">
    <property type="entry name" value="ABC_TRANSPORTER_1"/>
    <property type="match status" value="1"/>
</dbReference>
<dbReference type="EMBL" id="JAINZZ010000095">
    <property type="protein sequence ID" value="MBY8882927.1"/>
    <property type="molecule type" value="Genomic_DNA"/>
</dbReference>
<feature type="domain" description="ABC transporter" evidence="5">
    <location>
        <begin position="60"/>
        <end position="303"/>
    </location>
</feature>
<dbReference type="SUPFAM" id="SSF52540">
    <property type="entry name" value="P-loop containing nucleoside triphosphate hydrolases"/>
    <property type="match status" value="1"/>
</dbReference>
<evidence type="ECO:0000259" key="5">
    <source>
        <dbReference type="PROSITE" id="PS50893"/>
    </source>
</evidence>
<evidence type="ECO:0000313" key="6">
    <source>
        <dbReference type="EMBL" id="MBY8882927.1"/>
    </source>
</evidence>
<name>A0ABS7QIE0_9ACTN</name>
<dbReference type="InterPro" id="IPR017871">
    <property type="entry name" value="ABC_transporter-like_CS"/>
</dbReference>
<dbReference type="CDD" id="cd03255">
    <property type="entry name" value="ABC_MJ0796_LolCDE_FtsE"/>
    <property type="match status" value="1"/>
</dbReference>
<proteinExistence type="predicted"/>
<keyword evidence="1" id="KW-0813">Transport</keyword>
<dbReference type="InterPro" id="IPR003439">
    <property type="entry name" value="ABC_transporter-like_ATP-bd"/>
</dbReference>
<dbReference type="InterPro" id="IPR003593">
    <property type="entry name" value="AAA+_ATPase"/>
</dbReference>
<comment type="caution">
    <text evidence="6">The sequence shown here is derived from an EMBL/GenBank/DDBJ whole genome shotgun (WGS) entry which is preliminary data.</text>
</comment>
<keyword evidence="3 6" id="KW-0067">ATP-binding</keyword>
<dbReference type="Pfam" id="PF00005">
    <property type="entry name" value="ABC_tran"/>
    <property type="match status" value="1"/>
</dbReference>
<dbReference type="Gene3D" id="3.40.50.300">
    <property type="entry name" value="P-loop containing nucleotide triphosphate hydrolases"/>
    <property type="match status" value="1"/>
</dbReference>
<reference evidence="6 7" key="1">
    <citation type="submission" date="2021-08" db="EMBL/GenBank/DDBJ databases">
        <title>WGS of actinomycetes from Thailand.</title>
        <authorList>
            <person name="Thawai C."/>
        </authorList>
    </citation>
    <scope>NUCLEOTIDE SEQUENCE [LARGE SCALE GENOMIC DNA]</scope>
    <source>
        <strain evidence="6 7">PLK6-54</strain>
    </source>
</reference>
<dbReference type="InterPro" id="IPR017911">
    <property type="entry name" value="MacB-like_ATP-bd"/>
</dbReference>